<evidence type="ECO:0000256" key="5">
    <source>
        <dbReference type="ARBA" id="ARBA00022989"/>
    </source>
</evidence>
<keyword evidence="10" id="KW-0969">Cilium</keyword>
<dbReference type="CDD" id="cd07185">
    <property type="entry name" value="OmpA_C-like"/>
    <property type="match status" value="1"/>
</dbReference>
<reference evidence="10" key="1">
    <citation type="submission" date="2020-12" db="EMBL/GenBank/DDBJ databases">
        <title>Taurinivorans muris gen. nov., sp. nov., fundamental and realized metabolic niche of a ubiquitous sulfidogenic bacterium in the murine intestine.</title>
        <authorList>
            <person name="Ye H."/>
            <person name="Hanson B.T."/>
            <person name="Loy A."/>
        </authorList>
    </citation>
    <scope>NUCLEOTIDE SEQUENCE</scope>
    <source>
        <strain evidence="10">LT0009</strain>
    </source>
</reference>
<accession>A0ABY5Y5Q3</accession>
<keyword evidence="10" id="KW-0966">Cell projection</keyword>
<comment type="subcellular location">
    <subcellularLocation>
        <location evidence="1">Cell membrane</location>
        <topology evidence="1">Single-pass membrane protein</topology>
    </subcellularLocation>
</comment>
<keyword evidence="3" id="KW-1003">Cell membrane</keyword>
<dbReference type="InterPro" id="IPR006665">
    <property type="entry name" value="OmpA-like"/>
</dbReference>
<dbReference type="Gene3D" id="3.30.1330.60">
    <property type="entry name" value="OmpA-like domain"/>
    <property type="match status" value="1"/>
</dbReference>
<evidence type="ECO:0000313" key="10">
    <source>
        <dbReference type="EMBL" id="UWX06533.1"/>
    </source>
</evidence>
<protein>
    <submittedName>
        <fullName evidence="10">Flagellar motor protein MotB</fullName>
    </submittedName>
</protein>
<dbReference type="PANTHER" id="PTHR30329:SF21">
    <property type="entry name" value="LIPOPROTEIN YIAD-RELATED"/>
    <property type="match status" value="1"/>
</dbReference>
<proteinExistence type="inferred from homology"/>
<evidence type="ECO:0000256" key="4">
    <source>
        <dbReference type="ARBA" id="ARBA00022692"/>
    </source>
</evidence>
<evidence type="ECO:0000256" key="3">
    <source>
        <dbReference type="ARBA" id="ARBA00022475"/>
    </source>
</evidence>
<feature type="transmembrane region" description="Helical" evidence="8">
    <location>
        <begin position="20"/>
        <end position="38"/>
    </location>
</feature>
<feature type="domain" description="OmpA-like" evidence="9">
    <location>
        <begin position="122"/>
        <end position="244"/>
    </location>
</feature>
<evidence type="ECO:0000256" key="8">
    <source>
        <dbReference type="SAM" id="Phobius"/>
    </source>
</evidence>
<comment type="similarity">
    <text evidence="2">Belongs to the MotB family.</text>
</comment>
<dbReference type="SUPFAM" id="SSF103088">
    <property type="entry name" value="OmpA-like"/>
    <property type="match status" value="1"/>
</dbReference>
<organism evidence="10 11">
    <name type="scientific">Taurinivorans muris</name>
    <dbReference type="NCBI Taxonomy" id="2787751"/>
    <lineage>
        <taxon>Bacteria</taxon>
        <taxon>Pseudomonadati</taxon>
        <taxon>Thermodesulfobacteriota</taxon>
        <taxon>Desulfovibrionia</taxon>
        <taxon>Desulfovibrionales</taxon>
        <taxon>Desulfovibrionaceae</taxon>
        <taxon>Taurinivorans</taxon>
    </lineage>
</organism>
<evidence type="ECO:0000256" key="6">
    <source>
        <dbReference type="ARBA" id="ARBA00023136"/>
    </source>
</evidence>
<dbReference type="Pfam" id="PF00691">
    <property type="entry name" value="OmpA"/>
    <property type="match status" value="1"/>
</dbReference>
<dbReference type="PANTHER" id="PTHR30329">
    <property type="entry name" value="STATOR ELEMENT OF FLAGELLAR MOTOR COMPLEX"/>
    <property type="match status" value="1"/>
</dbReference>
<evidence type="ECO:0000256" key="2">
    <source>
        <dbReference type="ARBA" id="ARBA00008914"/>
    </source>
</evidence>
<keyword evidence="10" id="KW-0282">Flagellum</keyword>
<dbReference type="RefSeq" id="WP_334316145.1">
    <property type="nucleotide sequence ID" value="NZ_CP065938.1"/>
</dbReference>
<gene>
    <name evidence="10" type="ORF">JBF11_04270</name>
</gene>
<evidence type="ECO:0000313" key="11">
    <source>
        <dbReference type="Proteomes" id="UP001058120"/>
    </source>
</evidence>
<keyword evidence="6 7" id="KW-0472">Membrane</keyword>
<keyword evidence="11" id="KW-1185">Reference proteome</keyword>
<keyword evidence="5 8" id="KW-1133">Transmembrane helix</keyword>
<evidence type="ECO:0000256" key="7">
    <source>
        <dbReference type="PROSITE-ProRule" id="PRU00473"/>
    </source>
</evidence>
<name>A0ABY5Y5Q3_9BACT</name>
<evidence type="ECO:0000259" key="9">
    <source>
        <dbReference type="PROSITE" id="PS51123"/>
    </source>
</evidence>
<keyword evidence="4 8" id="KW-0812">Transmembrane</keyword>
<dbReference type="InterPro" id="IPR050330">
    <property type="entry name" value="Bact_OuterMem_StrucFunc"/>
</dbReference>
<evidence type="ECO:0000256" key="1">
    <source>
        <dbReference type="ARBA" id="ARBA00004162"/>
    </source>
</evidence>
<dbReference type="InterPro" id="IPR025713">
    <property type="entry name" value="MotB-like_N_dom"/>
</dbReference>
<dbReference type="Pfam" id="PF13677">
    <property type="entry name" value="MotB_plug"/>
    <property type="match status" value="1"/>
</dbReference>
<dbReference type="InterPro" id="IPR036737">
    <property type="entry name" value="OmpA-like_sf"/>
</dbReference>
<dbReference type="Proteomes" id="UP001058120">
    <property type="component" value="Chromosome"/>
</dbReference>
<dbReference type="PROSITE" id="PS51123">
    <property type="entry name" value="OMPA_2"/>
    <property type="match status" value="1"/>
</dbReference>
<sequence length="246" mass="27454">MSNIPEPEPEEPEDTSWLATYGDMVTLLLVFFVLLVSMSTVEVKRFQSVFGSMRMAFGGLTASEIAGGQMQANINNQSQQSVQDLMRIRQELLKNQENVFNAIQSYLSKKNVEGEVGAVLDEGTITLTIGDSLLFAPGSEELSPEADEQLKTVLDVIESNREMTVNIKGYTDDSAIPEGARFKNNWELSALRAVNVLRWLVEHGIDPLRVTATGMGDLNPRFPNDSPENRAKNRRVEFCLERQVLK</sequence>
<dbReference type="EMBL" id="CP065938">
    <property type="protein sequence ID" value="UWX06533.1"/>
    <property type="molecule type" value="Genomic_DNA"/>
</dbReference>